<accession>A0A8H7S0I1</accession>
<dbReference type="AlphaFoldDB" id="A0A8H7S0I1"/>
<feature type="compositionally biased region" description="Low complexity" evidence="1">
    <location>
        <begin position="84"/>
        <end position="93"/>
    </location>
</feature>
<name>A0A8H7S0I1_9FUNG</name>
<feature type="compositionally biased region" description="Low complexity" evidence="1">
    <location>
        <begin position="114"/>
        <end position="132"/>
    </location>
</feature>
<dbReference type="EMBL" id="JAEPRB010000113">
    <property type="protein sequence ID" value="KAG2221309.1"/>
    <property type="molecule type" value="Genomic_DNA"/>
</dbReference>
<reference evidence="3 4" key="1">
    <citation type="submission" date="2020-12" db="EMBL/GenBank/DDBJ databases">
        <title>Metabolic potential, ecology and presence of endohyphal bacteria is reflected in genomic diversity of Mucoromycotina.</title>
        <authorList>
            <person name="Muszewska A."/>
            <person name="Okrasinska A."/>
            <person name="Steczkiewicz K."/>
            <person name="Drgas O."/>
            <person name="Orlowska M."/>
            <person name="Perlinska-Lenart U."/>
            <person name="Aleksandrzak-Piekarczyk T."/>
            <person name="Szatraj K."/>
            <person name="Zielenkiewicz U."/>
            <person name="Pilsyk S."/>
            <person name="Malc E."/>
            <person name="Mieczkowski P."/>
            <person name="Kruszewska J.S."/>
            <person name="Biernat P."/>
            <person name="Pawlowska J."/>
        </authorList>
    </citation>
    <scope>NUCLEOTIDE SEQUENCE [LARGE SCALE GENOMIC DNA]</scope>
    <source>
        <strain evidence="3 4">CBS 142.35</strain>
    </source>
</reference>
<evidence type="ECO:0000256" key="2">
    <source>
        <dbReference type="SAM" id="Phobius"/>
    </source>
</evidence>
<feature type="region of interest" description="Disordered" evidence="1">
    <location>
        <begin position="1"/>
        <end position="155"/>
    </location>
</feature>
<keyword evidence="2" id="KW-0812">Transmembrane</keyword>
<evidence type="ECO:0000313" key="4">
    <source>
        <dbReference type="Proteomes" id="UP000646827"/>
    </source>
</evidence>
<dbReference type="OrthoDB" id="2290684at2759"/>
<proteinExistence type="predicted"/>
<comment type="caution">
    <text evidence="3">The sequence shown here is derived from an EMBL/GenBank/DDBJ whole genome shotgun (WGS) entry which is preliminary data.</text>
</comment>
<keyword evidence="4" id="KW-1185">Reference proteome</keyword>
<keyword evidence="2" id="KW-0472">Membrane</keyword>
<feature type="transmembrane region" description="Helical" evidence="2">
    <location>
        <begin position="219"/>
        <end position="238"/>
    </location>
</feature>
<sequence length="241" mass="26957">MQHPQQPPFIDHDKDSWHDFMASEDDVWGNPMEEPPYGWERIEEDPFMDMVGPPPHHDFEAANNNNKKDKKKKDKHRHKDKHSSSSSSSTTSDINDHHYDKTATATEDNETAQPTITPESESESIESTVEPTKSSLVESPVIVNNSPSPSSSPIMTSVTEENDNNDNIAEGVSTSFVISTVYAINTVMPGSYPHIDYNGVDYRQLGQIGVFTDGGSHEFHVASFWSSFVVAFVVLFMIRVI</sequence>
<keyword evidence="2" id="KW-1133">Transmembrane helix</keyword>
<organism evidence="3 4">
    <name type="scientific">Circinella minor</name>
    <dbReference type="NCBI Taxonomy" id="1195481"/>
    <lineage>
        <taxon>Eukaryota</taxon>
        <taxon>Fungi</taxon>
        <taxon>Fungi incertae sedis</taxon>
        <taxon>Mucoromycota</taxon>
        <taxon>Mucoromycotina</taxon>
        <taxon>Mucoromycetes</taxon>
        <taxon>Mucorales</taxon>
        <taxon>Lichtheimiaceae</taxon>
        <taxon>Circinella</taxon>
    </lineage>
</organism>
<feature type="compositionally biased region" description="Low complexity" evidence="1">
    <location>
        <begin position="139"/>
        <end position="154"/>
    </location>
</feature>
<evidence type="ECO:0000313" key="3">
    <source>
        <dbReference type="EMBL" id="KAG2221309.1"/>
    </source>
</evidence>
<protein>
    <submittedName>
        <fullName evidence="3">Uncharacterized protein</fullName>
    </submittedName>
</protein>
<evidence type="ECO:0000256" key="1">
    <source>
        <dbReference type="SAM" id="MobiDB-lite"/>
    </source>
</evidence>
<feature type="compositionally biased region" description="Basic residues" evidence="1">
    <location>
        <begin position="68"/>
        <end position="81"/>
    </location>
</feature>
<dbReference type="Proteomes" id="UP000646827">
    <property type="component" value="Unassembled WGS sequence"/>
</dbReference>
<gene>
    <name evidence="3" type="ORF">INT45_000222</name>
</gene>